<dbReference type="GO" id="GO:0005524">
    <property type="term" value="F:ATP binding"/>
    <property type="evidence" value="ECO:0007669"/>
    <property type="project" value="InterPro"/>
</dbReference>
<dbReference type="Gene3D" id="1.20.58.760">
    <property type="entry name" value="Peptidase M41"/>
    <property type="match status" value="1"/>
</dbReference>
<dbReference type="AlphaFoldDB" id="A0A517WYX0"/>
<reference evidence="1 2" key="1">
    <citation type="submission" date="2019-03" db="EMBL/GenBank/DDBJ databases">
        <title>Deep-cultivation of Planctomycetes and their phenomic and genomic characterization uncovers novel biology.</title>
        <authorList>
            <person name="Wiegand S."/>
            <person name="Jogler M."/>
            <person name="Boedeker C."/>
            <person name="Pinto D."/>
            <person name="Vollmers J."/>
            <person name="Rivas-Marin E."/>
            <person name="Kohn T."/>
            <person name="Peeters S.H."/>
            <person name="Heuer A."/>
            <person name="Rast P."/>
            <person name="Oberbeckmann S."/>
            <person name="Bunk B."/>
            <person name="Jeske O."/>
            <person name="Meyerdierks A."/>
            <person name="Storesund J.E."/>
            <person name="Kallscheuer N."/>
            <person name="Luecker S."/>
            <person name="Lage O.M."/>
            <person name="Pohl T."/>
            <person name="Merkel B.J."/>
            <person name="Hornburger P."/>
            <person name="Mueller R.-W."/>
            <person name="Bruemmer F."/>
            <person name="Labrenz M."/>
            <person name="Spormann A.M."/>
            <person name="Op den Camp H."/>
            <person name="Overmann J."/>
            <person name="Amann R."/>
            <person name="Jetten M.S.M."/>
            <person name="Mascher T."/>
            <person name="Medema M.H."/>
            <person name="Devos D.P."/>
            <person name="Kaster A.-K."/>
            <person name="Ovreas L."/>
            <person name="Rohde M."/>
            <person name="Galperin M.Y."/>
            <person name="Jogler C."/>
        </authorList>
    </citation>
    <scope>NUCLEOTIDE SEQUENCE [LARGE SCALE GENOMIC DNA]</scope>
    <source>
        <strain evidence="1 2">V202</strain>
    </source>
</reference>
<evidence type="ECO:0000313" key="2">
    <source>
        <dbReference type="Proteomes" id="UP000318384"/>
    </source>
</evidence>
<sequence>MAVHVGARVHSVTIDPDWDDGPERFGDAQLSWPEGLFDQKTYLEKAVLVALAGPVAEMIHTGDPFHPAMVAEWSGDWREAWKAAATLFPQQPARMQYLEQKTRGLYQMFRTDAYWSAIGELVDQLLAHETLEEEMIYEIISHWV</sequence>
<dbReference type="SUPFAM" id="SSF140990">
    <property type="entry name" value="FtsH protease domain-like"/>
    <property type="match status" value="1"/>
</dbReference>
<gene>
    <name evidence="1" type="ORF">V202x_38650</name>
</gene>
<keyword evidence="2" id="KW-1185">Reference proteome</keyword>
<proteinExistence type="predicted"/>
<dbReference type="GO" id="GO:0006508">
    <property type="term" value="P:proteolysis"/>
    <property type="evidence" value="ECO:0007669"/>
    <property type="project" value="InterPro"/>
</dbReference>
<organism evidence="1 2">
    <name type="scientific">Gimesia aquarii</name>
    <dbReference type="NCBI Taxonomy" id="2527964"/>
    <lineage>
        <taxon>Bacteria</taxon>
        <taxon>Pseudomonadati</taxon>
        <taxon>Planctomycetota</taxon>
        <taxon>Planctomycetia</taxon>
        <taxon>Planctomycetales</taxon>
        <taxon>Planctomycetaceae</taxon>
        <taxon>Gimesia</taxon>
    </lineage>
</organism>
<dbReference type="GO" id="GO:0004222">
    <property type="term" value="F:metalloendopeptidase activity"/>
    <property type="evidence" value="ECO:0007669"/>
    <property type="project" value="InterPro"/>
</dbReference>
<evidence type="ECO:0000313" key="1">
    <source>
        <dbReference type="EMBL" id="QDU10455.1"/>
    </source>
</evidence>
<protein>
    <submittedName>
        <fullName evidence="1">Uncharacterized protein</fullName>
    </submittedName>
</protein>
<dbReference type="EMBL" id="CP037422">
    <property type="protein sequence ID" value="QDU10455.1"/>
    <property type="molecule type" value="Genomic_DNA"/>
</dbReference>
<dbReference type="InterPro" id="IPR037219">
    <property type="entry name" value="Peptidase_M41-like"/>
</dbReference>
<dbReference type="GO" id="GO:0004176">
    <property type="term" value="F:ATP-dependent peptidase activity"/>
    <property type="evidence" value="ECO:0007669"/>
    <property type="project" value="InterPro"/>
</dbReference>
<dbReference type="Proteomes" id="UP000318384">
    <property type="component" value="Chromosome"/>
</dbReference>
<name>A0A517WYX0_9PLAN</name>
<accession>A0A517WYX0</accession>